<dbReference type="NCBIfam" id="NF047593">
    <property type="entry name" value="IS66_ISAeme5_TnpA"/>
    <property type="match status" value="1"/>
</dbReference>
<evidence type="ECO:0000313" key="2">
    <source>
        <dbReference type="Proteomes" id="UP001205748"/>
    </source>
</evidence>
<protein>
    <submittedName>
        <fullName evidence="1">Uncharacterized protein</fullName>
    </submittedName>
</protein>
<name>A0AAE3KZB5_9FIRM</name>
<comment type="caution">
    <text evidence="1">The sequence shown here is derived from an EMBL/GenBank/DDBJ whole genome shotgun (WGS) entry which is preliminary data.</text>
</comment>
<dbReference type="EMBL" id="JANKAS010000003">
    <property type="protein sequence ID" value="MCR1898471.1"/>
    <property type="molecule type" value="Genomic_DNA"/>
</dbReference>
<evidence type="ECO:0000313" key="1">
    <source>
        <dbReference type="EMBL" id="MCR1898471.1"/>
    </source>
</evidence>
<reference evidence="1" key="1">
    <citation type="submission" date="2022-07" db="EMBL/GenBank/DDBJ databases">
        <title>Enhanced cultured diversity of the mouse gut microbiota enables custom-made synthetic communities.</title>
        <authorList>
            <person name="Afrizal A."/>
        </authorList>
    </citation>
    <scope>NUCLEOTIDE SEQUENCE</scope>
    <source>
        <strain evidence="1">DSM 28593</strain>
    </source>
</reference>
<organism evidence="1 2">
    <name type="scientific">Irregularibacter muris</name>
    <dbReference type="NCBI Taxonomy" id="1796619"/>
    <lineage>
        <taxon>Bacteria</taxon>
        <taxon>Bacillati</taxon>
        <taxon>Bacillota</taxon>
        <taxon>Clostridia</taxon>
        <taxon>Eubacteriales</taxon>
        <taxon>Eubacteriaceae</taxon>
        <taxon>Irregularibacter</taxon>
    </lineage>
</organism>
<accession>A0AAE3KZB5</accession>
<sequence>MNDVERKLWTRRIDDYRESSLTAVKWCEEKGLSVHILRYRVTRLNKEKKQEFKRI</sequence>
<dbReference type="Proteomes" id="UP001205748">
    <property type="component" value="Unassembled WGS sequence"/>
</dbReference>
<dbReference type="RefSeq" id="WP_257529937.1">
    <property type="nucleotide sequence ID" value="NZ_JANKAS010000003.1"/>
</dbReference>
<gene>
    <name evidence="1" type="ORF">NSA47_05630</name>
</gene>
<dbReference type="AlphaFoldDB" id="A0AAE3KZB5"/>
<keyword evidence="2" id="KW-1185">Reference proteome</keyword>
<proteinExistence type="predicted"/>